<gene>
    <name evidence="1" type="ORF">MSG28_005678</name>
</gene>
<keyword evidence="2" id="KW-1185">Reference proteome</keyword>
<accession>A0ACC0L101</accession>
<evidence type="ECO:0000313" key="1">
    <source>
        <dbReference type="EMBL" id="KAI8442036.1"/>
    </source>
</evidence>
<reference evidence="1 2" key="1">
    <citation type="journal article" date="2022" name="Genome Biol. Evol.">
        <title>The Spruce Budworm Genome: Reconstructing the Evolutionary History of Antifreeze Proteins.</title>
        <authorList>
            <person name="Beliveau C."/>
            <person name="Gagne P."/>
            <person name="Picq S."/>
            <person name="Vernygora O."/>
            <person name="Keeling C.I."/>
            <person name="Pinkney K."/>
            <person name="Doucet D."/>
            <person name="Wen F."/>
            <person name="Johnston J.S."/>
            <person name="Maaroufi H."/>
            <person name="Boyle B."/>
            <person name="Laroche J."/>
            <person name="Dewar K."/>
            <person name="Juretic N."/>
            <person name="Blackburn G."/>
            <person name="Nisole A."/>
            <person name="Brunet B."/>
            <person name="Brandao M."/>
            <person name="Lumley L."/>
            <person name="Duan J."/>
            <person name="Quan G."/>
            <person name="Lucarotti C.J."/>
            <person name="Roe A.D."/>
            <person name="Sperling F.A.H."/>
            <person name="Levesque R.C."/>
            <person name="Cusson M."/>
        </authorList>
    </citation>
    <scope>NUCLEOTIDE SEQUENCE [LARGE SCALE GENOMIC DNA]</scope>
    <source>
        <strain evidence="1">Glfc:IPQL:Cfum</strain>
    </source>
</reference>
<evidence type="ECO:0000313" key="2">
    <source>
        <dbReference type="Proteomes" id="UP001064048"/>
    </source>
</evidence>
<proteinExistence type="predicted"/>
<comment type="caution">
    <text evidence="1">The sequence shown here is derived from an EMBL/GenBank/DDBJ whole genome shotgun (WGS) entry which is preliminary data.</text>
</comment>
<name>A0ACC0L101_CHOFU</name>
<dbReference type="Proteomes" id="UP001064048">
    <property type="component" value="Chromosome 9"/>
</dbReference>
<protein>
    <submittedName>
        <fullName evidence="1">Uncharacterized protein</fullName>
    </submittedName>
</protein>
<organism evidence="1 2">
    <name type="scientific">Choristoneura fumiferana</name>
    <name type="common">Spruce budworm moth</name>
    <name type="synonym">Archips fumiferana</name>
    <dbReference type="NCBI Taxonomy" id="7141"/>
    <lineage>
        <taxon>Eukaryota</taxon>
        <taxon>Metazoa</taxon>
        <taxon>Ecdysozoa</taxon>
        <taxon>Arthropoda</taxon>
        <taxon>Hexapoda</taxon>
        <taxon>Insecta</taxon>
        <taxon>Pterygota</taxon>
        <taxon>Neoptera</taxon>
        <taxon>Endopterygota</taxon>
        <taxon>Lepidoptera</taxon>
        <taxon>Glossata</taxon>
        <taxon>Ditrysia</taxon>
        <taxon>Tortricoidea</taxon>
        <taxon>Tortricidae</taxon>
        <taxon>Tortricinae</taxon>
        <taxon>Choristoneura</taxon>
    </lineage>
</organism>
<dbReference type="EMBL" id="CM046109">
    <property type="protein sequence ID" value="KAI8442036.1"/>
    <property type="molecule type" value="Genomic_DNA"/>
</dbReference>
<sequence length="385" mass="42479">MIFNKNLENSTRHHRMSLNSATNINVSFRCISKCVSPDNSSIFILFGLRHSGEQHPRREVQRRRLRGLRRRRRGLQPRPLSPPREGRRATFGALVRLLRYIDGHFPSVHQVRDQTVVHAEGASQVELLVCEPGGRDAGDAPLARAPVLGALGALADQHRVVARHVRRQLETNIRIHSVSLTPIGVMVDSNIMPQTSRGVSTEASASRQNKLALSNEWEGTLTHAGARRDELVSITVSVNARGCMACPRGVLFQKVSIEQRLASRNAALIIIISAIVAHTLPCGASTYLGAGVFDGDGDAVALVAAPAGDGDPVVAGGPVARRVHGRQVQRLPRRRHAAPHHRVRQPVRRHAPLGVPQRLPPTTPVIIYYFFYSYTVMWDLLNHKQ</sequence>